<gene>
    <name evidence="4" type="ORF">CAMP_LOCUS13628</name>
</gene>
<reference evidence="4" key="1">
    <citation type="submission" date="2022-11" db="EMBL/GenBank/DDBJ databases">
        <authorList>
            <person name="Kikuchi T."/>
        </authorList>
    </citation>
    <scope>NUCLEOTIDE SEQUENCE</scope>
    <source>
        <strain evidence="4">PS1010</strain>
    </source>
</reference>
<dbReference type="AlphaFoldDB" id="A0A9P1IUI8"/>
<keyword evidence="2" id="KW-0732">Signal</keyword>
<sequence>MKTFIILVFLFHSSFGFFFGGNNCGCQPTPQCPPNPPCKTVAYSAKTIRFSDHQSRIPKVYNVPDELDWRAAAFGVPIDPQPQRDTLFDILHNLGDKYDSNNDQPLLITDSSTNSNYFPEENDGDLTDMKGLNQGRDIRRSPTVHVHGDIETTTIGSDGTFDDEKCSSSVLRNLMIENMSDSSAESKKNINLAAEAKFGGNVDVICSRGHFSYIFTSNLFCEASKGLTTCIAFRQSDNNDNRNNNRKKLLRRI</sequence>
<evidence type="ECO:0000256" key="1">
    <source>
        <dbReference type="SAM" id="MobiDB-lite"/>
    </source>
</evidence>
<name>A0A9P1IUI8_9PELO</name>
<accession>A0A9P1IUI8</accession>
<dbReference type="OrthoDB" id="5825670at2759"/>
<dbReference type="InterPro" id="IPR007284">
    <property type="entry name" value="Ground-like_dom"/>
</dbReference>
<evidence type="ECO:0000313" key="5">
    <source>
        <dbReference type="Proteomes" id="UP001152747"/>
    </source>
</evidence>
<feature type="signal peptide" evidence="2">
    <location>
        <begin position="1"/>
        <end position="16"/>
    </location>
</feature>
<protein>
    <recommendedName>
        <fullName evidence="3">Ground-like domain-containing protein</fullName>
    </recommendedName>
</protein>
<evidence type="ECO:0000256" key="2">
    <source>
        <dbReference type="SAM" id="SignalP"/>
    </source>
</evidence>
<keyword evidence="5" id="KW-1185">Reference proteome</keyword>
<dbReference type="EMBL" id="CANHGI010000005">
    <property type="protein sequence ID" value="CAI5450991.1"/>
    <property type="molecule type" value="Genomic_DNA"/>
</dbReference>
<dbReference type="Proteomes" id="UP001152747">
    <property type="component" value="Unassembled WGS sequence"/>
</dbReference>
<comment type="caution">
    <text evidence="4">The sequence shown here is derived from an EMBL/GenBank/DDBJ whole genome shotgun (WGS) entry which is preliminary data.</text>
</comment>
<feature type="chain" id="PRO_5040172598" description="Ground-like domain-containing protein" evidence="2">
    <location>
        <begin position="17"/>
        <end position="253"/>
    </location>
</feature>
<evidence type="ECO:0000259" key="3">
    <source>
        <dbReference type="Pfam" id="PF04155"/>
    </source>
</evidence>
<evidence type="ECO:0000313" key="4">
    <source>
        <dbReference type="EMBL" id="CAI5450991.1"/>
    </source>
</evidence>
<proteinExistence type="predicted"/>
<feature type="region of interest" description="Disordered" evidence="1">
    <location>
        <begin position="110"/>
        <end position="129"/>
    </location>
</feature>
<feature type="domain" description="Ground-like" evidence="3">
    <location>
        <begin position="163"/>
        <end position="233"/>
    </location>
</feature>
<organism evidence="4 5">
    <name type="scientific">Caenorhabditis angaria</name>
    <dbReference type="NCBI Taxonomy" id="860376"/>
    <lineage>
        <taxon>Eukaryota</taxon>
        <taxon>Metazoa</taxon>
        <taxon>Ecdysozoa</taxon>
        <taxon>Nematoda</taxon>
        <taxon>Chromadorea</taxon>
        <taxon>Rhabditida</taxon>
        <taxon>Rhabditina</taxon>
        <taxon>Rhabditomorpha</taxon>
        <taxon>Rhabditoidea</taxon>
        <taxon>Rhabditidae</taxon>
        <taxon>Peloderinae</taxon>
        <taxon>Caenorhabditis</taxon>
    </lineage>
</organism>
<dbReference type="Pfam" id="PF04155">
    <property type="entry name" value="Ground-like"/>
    <property type="match status" value="1"/>
</dbReference>